<dbReference type="AlphaFoldDB" id="X1F1M0"/>
<name>X1F1M0_9ZZZZ</name>
<keyword evidence="2" id="KW-0812">Transmembrane</keyword>
<evidence type="ECO:0008006" key="4">
    <source>
        <dbReference type="Google" id="ProtNLM"/>
    </source>
</evidence>
<feature type="region of interest" description="Disordered" evidence="1">
    <location>
        <begin position="61"/>
        <end position="80"/>
    </location>
</feature>
<proteinExistence type="predicted"/>
<organism evidence="3">
    <name type="scientific">marine sediment metagenome</name>
    <dbReference type="NCBI Taxonomy" id="412755"/>
    <lineage>
        <taxon>unclassified sequences</taxon>
        <taxon>metagenomes</taxon>
        <taxon>ecological metagenomes</taxon>
    </lineage>
</organism>
<comment type="caution">
    <text evidence="3">The sequence shown here is derived from an EMBL/GenBank/DDBJ whole genome shotgun (WGS) entry which is preliminary data.</text>
</comment>
<keyword evidence="2" id="KW-1133">Transmembrane helix</keyword>
<gene>
    <name evidence="3" type="ORF">S03H2_13649</name>
</gene>
<evidence type="ECO:0000313" key="3">
    <source>
        <dbReference type="EMBL" id="GAH38827.1"/>
    </source>
</evidence>
<feature type="transmembrane region" description="Helical" evidence="2">
    <location>
        <begin position="23"/>
        <end position="41"/>
    </location>
</feature>
<accession>X1F1M0</accession>
<keyword evidence="2" id="KW-0472">Membrane</keyword>
<protein>
    <recommendedName>
        <fullName evidence="4">Lipopolysaccharide assembly protein A domain-containing protein</fullName>
    </recommendedName>
</protein>
<evidence type="ECO:0000256" key="2">
    <source>
        <dbReference type="SAM" id="Phobius"/>
    </source>
</evidence>
<evidence type="ECO:0000256" key="1">
    <source>
        <dbReference type="SAM" id="MobiDB-lite"/>
    </source>
</evidence>
<sequence length="80" mass="8992">MTEAIWFLAKMVQVEESELDSALVFWFIVGLVIGVVVGYCLRMGRREQRAGRRIEKVERAVPWPEPPTEMSRGGGGKGAR</sequence>
<dbReference type="EMBL" id="BARU01006925">
    <property type="protein sequence ID" value="GAH38827.1"/>
    <property type="molecule type" value="Genomic_DNA"/>
</dbReference>
<reference evidence="3" key="1">
    <citation type="journal article" date="2014" name="Front. Microbiol.">
        <title>High frequency of phylogenetically diverse reductive dehalogenase-homologous genes in deep subseafloor sedimentary metagenomes.</title>
        <authorList>
            <person name="Kawai M."/>
            <person name="Futagami T."/>
            <person name="Toyoda A."/>
            <person name="Takaki Y."/>
            <person name="Nishi S."/>
            <person name="Hori S."/>
            <person name="Arai W."/>
            <person name="Tsubouchi T."/>
            <person name="Morono Y."/>
            <person name="Uchiyama I."/>
            <person name="Ito T."/>
            <person name="Fujiyama A."/>
            <person name="Inagaki F."/>
            <person name="Takami H."/>
        </authorList>
    </citation>
    <scope>NUCLEOTIDE SEQUENCE</scope>
    <source>
        <strain evidence="3">Expedition CK06-06</strain>
    </source>
</reference>